<evidence type="ECO:0000313" key="7">
    <source>
        <dbReference type="Proteomes" id="UP000252914"/>
    </source>
</evidence>
<dbReference type="CDD" id="cd09078">
    <property type="entry name" value="nSMase"/>
    <property type="match status" value="1"/>
</dbReference>
<feature type="signal peptide" evidence="4">
    <location>
        <begin position="1"/>
        <end position="31"/>
    </location>
</feature>
<dbReference type="GO" id="GO:0005576">
    <property type="term" value="C:extracellular region"/>
    <property type="evidence" value="ECO:0007669"/>
    <property type="project" value="InterPro"/>
</dbReference>
<dbReference type="InterPro" id="IPR006311">
    <property type="entry name" value="TAT_signal"/>
</dbReference>
<comment type="similarity">
    <text evidence="1">Belongs to the neutral sphingomyelinase family.</text>
</comment>
<dbReference type="Gene3D" id="3.60.10.10">
    <property type="entry name" value="Endonuclease/exonuclease/phosphatase"/>
    <property type="match status" value="1"/>
</dbReference>
<dbReference type="Pfam" id="PF03372">
    <property type="entry name" value="Exo_endo_phos"/>
    <property type="match status" value="1"/>
</dbReference>
<dbReference type="GO" id="GO:0004767">
    <property type="term" value="F:sphingomyelin phosphodiesterase activity"/>
    <property type="evidence" value="ECO:0007669"/>
    <property type="project" value="UniProtKB-EC"/>
</dbReference>
<evidence type="ECO:0000313" key="6">
    <source>
        <dbReference type="EMBL" id="RCG16279.1"/>
    </source>
</evidence>
<sequence>MNSSRRRSRAALGTVVLAVTAALGAATPAAAAAPSSDTPRLKVLNYNTFLFSKNLYPNWGQDHRAEAIPKADFFQGQDVVVLEEMFDNSASDALKKNAADRYPYQTPVVGRSTSGWDATSGAYSAVTPEDGGVTLLSKWPVLHKEQHIFTDGCGSDAFSNKGFLYAVLDVRGTRVHVVGTHTQATDSSCGSGEDVSVRAGQFKEIDTFLDAQHIPADEQVVVAGDLNVDRHGDAYASMLSDAGLVPADARTGHPYSFDTKENSVAADRYPDDPSEDLDHVLHRRGHARPDNWTNHVVKERTEPWTVTSWGKEYTYGNLSDHYPLTAG</sequence>
<dbReference type="NCBIfam" id="TIGR03395">
    <property type="entry name" value="sphingomy"/>
    <property type="match status" value="1"/>
</dbReference>
<evidence type="ECO:0000256" key="2">
    <source>
        <dbReference type="ARBA" id="ARBA00022729"/>
    </source>
</evidence>
<dbReference type="InterPro" id="IPR005135">
    <property type="entry name" value="Endo/exonuclease/phosphatase"/>
</dbReference>
<dbReference type="SUPFAM" id="SSF56219">
    <property type="entry name" value="DNase I-like"/>
    <property type="match status" value="1"/>
</dbReference>
<keyword evidence="2 4" id="KW-0732">Signal</keyword>
<dbReference type="InterPro" id="IPR036691">
    <property type="entry name" value="Endo/exonu/phosph_ase_sf"/>
</dbReference>
<reference evidence="6 7" key="1">
    <citation type="submission" date="2018-06" db="EMBL/GenBank/DDBJ databases">
        <title>Streptomyces reniochalinae sp. nov. and Streptomyces diacarnus sp. nov. from marine sponges.</title>
        <authorList>
            <person name="Li L."/>
        </authorList>
    </citation>
    <scope>NUCLEOTIDE SEQUENCE [LARGE SCALE GENOMIC DNA]</scope>
    <source>
        <strain evidence="6 7">LHW51701</strain>
    </source>
</reference>
<dbReference type="EC" id="3.1.4.12" evidence="6"/>
<evidence type="ECO:0000256" key="1">
    <source>
        <dbReference type="ARBA" id="ARBA00006335"/>
    </source>
</evidence>
<name>A0A367EET5_9ACTN</name>
<keyword evidence="7" id="KW-1185">Reference proteome</keyword>
<dbReference type="AlphaFoldDB" id="A0A367EET5"/>
<organism evidence="6 7">
    <name type="scientific">Streptomyces diacarni</name>
    <dbReference type="NCBI Taxonomy" id="2800381"/>
    <lineage>
        <taxon>Bacteria</taxon>
        <taxon>Bacillati</taxon>
        <taxon>Actinomycetota</taxon>
        <taxon>Actinomycetes</taxon>
        <taxon>Kitasatosporales</taxon>
        <taxon>Streptomycetaceae</taxon>
        <taxon>Streptomyces</taxon>
    </lineage>
</organism>
<evidence type="ECO:0000259" key="5">
    <source>
        <dbReference type="Pfam" id="PF03372"/>
    </source>
</evidence>
<dbReference type="PROSITE" id="PS51318">
    <property type="entry name" value="TAT"/>
    <property type="match status" value="1"/>
</dbReference>
<dbReference type="Proteomes" id="UP000252914">
    <property type="component" value="Unassembled WGS sequence"/>
</dbReference>
<gene>
    <name evidence="6" type="primary">sph</name>
    <name evidence="6" type="ORF">DTL70_29080</name>
</gene>
<feature type="chain" id="PRO_5039091326" evidence="4">
    <location>
        <begin position="32"/>
        <end position="327"/>
    </location>
</feature>
<keyword evidence="3 6" id="KW-0378">Hydrolase</keyword>
<comment type="caution">
    <text evidence="6">The sequence shown here is derived from an EMBL/GenBank/DDBJ whole genome shotgun (WGS) entry which is preliminary data.</text>
</comment>
<feature type="domain" description="Endonuclease/exonuclease/phosphatase" evidence="5">
    <location>
        <begin position="71"/>
        <end position="321"/>
    </location>
</feature>
<dbReference type="InterPro" id="IPR038772">
    <property type="entry name" value="Sph/SMPD2-like"/>
</dbReference>
<evidence type="ECO:0000256" key="3">
    <source>
        <dbReference type="ARBA" id="ARBA00022801"/>
    </source>
</evidence>
<dbReference type="InterPro" id="IPR017766">
    <property type="entry name" value="Sphingomyelinase/PLipase_C"/>
</dbReference>
<dbReference type="RefSeq" id="WP_114024985.1">
    <property type="nucleotide sequence ID" value="NZ_QOIN01000061.1"/>
</dbReference>
<proteinExistence type="inferred from homology"/>
<protein>
    <submittedName>
        <fullName evidence="6">Sphingomyelin phosphodiesterase</fullName>
        <ecNumber evidence="6">3.1.4.12</ecNumber>
    </submittedName>
</protein>
<accession>A0A367EET5</accession>
<dbReference type="EMBL" id="QOIN01000061">
    <property type="protein sequence ID" value="RCG16279.1"/>
    <property type="molecule type" value="Genomic_DNA"/>
</dbReference>
<evidence type="ECO:0000256" key="4">
    <source>
        <dbReference type="SAM" id="SignalP"/>
    </source>
</evidence>
<dbReference type="PANTHER" id="PTHR16320">
    <property type="entry name" value="SPHINGOMYELINASE FAMILY MEMBER"/>
    <property type="match status" value="1"/>
</dbReference>
<dbReference type="PANTHER" id="PTHR16320:SF23">
    <property type="entry name" value="SPHINGOMYELINASE C 1"/>
    <property type="match status" value="1"/>
</dbReference>